<evidence type="ECO:0000313" key="2">
    <source>
        <dbReference type="EMBL" id="TKV56468.1"/>
    </source>
</evidence>
<dbReference type="Proteomes" id="UP000306985">
    <property type="component" value="Unassembled WGS sequence"/>
</dbReference>
<dbReference type="Pfam" id="PF03583">
    <property type="entry name" value="LIP"/>
    <property type="match status" value="1"/>
</dbReference>
<sequence length="586" mass="60895">MRALPWLVAGAPRWVGALLGVVLIAAGGFLLLRPLTALAVLGVYIGISCVLSGIADLSAVRDDDDTESSRWAVVVPLLWIIGGLLIAVWFGRDVDLLGPAVGVLLVLSGLVAVVRWAVRPGMDRAIAALFGVAQLLFGVLAVLWPDATLVVVGVLFGGRTVIFGILLLLRALRPPPDAGAARRRRRTGLRLTGAVTVLALAVATIWLGTALSRGAGVPDDFYDTPADLPAQAGVLIRSEPFPGTVPAGMTGDRIYYTTTDAFGAIVPSSGILLTPADRSTPAPLITWAHGTVGIARECAPSLRPSALGEPGVPAVNRLAQLGWAMVATDYPGMGAEGRFPYLIGLGEGHAVLDAARAARQVPDVSLADQTVIWGHSQGGHAALWAGQLAAAATDVNVVGTAAMSPASDPRALADRVLAHPDALGASLGISFVLTAYARYYPGVDLDALVEPSARSIVREAAARCTTQGATLITVLTGLSIARDQPIVRPGAVDGSFADLLTSNTPNGPWPAPLFIGQGTADEVIDIGINRDFVGNLCRGDQPVDFREYPGRTHMGVVAPDSPLIDDLVSWTRDRLAGRPATPNCPG</sequence>
<reference evidence="2 3" key="1">
    <citation type="submission" date="2019-05" db="EMBL/GenBank/DDBJ databases">
        <title>Nakamurella sp. N5BH11, whole genome shotgun sequence.</title>
        <authorList>
            <person name="Tuo L."/>
        </authorList>
    </citation>
    <scope>NUCLEOTIDE SEQUENCE [LARGE SCALE GENOMIC DNA]</scope>
    <source>
        <strain evidence="2 3">N5BH11</strain>
    </source>
</reference>
<feature type="transmembrane region" description="Helical" evidence="1">
    <location>
        <begin position="150"/>
        <end position="169"/>
    </location>
</feature>
<proteinExistence type="predicted"/>
<keyword evidence="3" id="KW-1185">Reference proteome</keyword>
<dbReference type="AlphaFoldDB" id="A0A4U6Q9A9"/>
<dbReference type="InterPro" id="IPR005325">
    <property type="entry name" value="DUF308_memb"/>
</dbReference>
<name>A0A4U6Q9A9_9ACTN</name>
<feature type="transmembrane region" description="Helical" evidence="1">
    <location>
        <begin position="38"/>
        <end position="59"/>
    </location>
</feature>
<dbReference type="PANTHER" id="PTHR34853">
    <property type="match status" value="1"/>
</dbReference>
<keyword evidence="1" id="KW-0812">Transmembrane</keyword>
<dbReference type="GO" id="GO:0004806">
    <property type="term" value="F:triacylglycerol lipase activity"/>
    <property type="evidence" value="ECO:0007669"/>
    <property type="project" value="InterPro"/>
</dbReference>
<comment type="caution">
    <text evidence="2">The sequence shown here is derived from an EMBL/GenBank/DDBJ whole genome shotgun (WGS) entry which is preliminary data.</text>
</comment>
<dbReference type="GO" id="GO:0016042">
    <property type="term" value="P:lipid catabolic process"/>
    <property type="evidence" value="ECO:0007669"/>
    <property type="project" value="InterPro"/>
</dbReference>
<accession>A0A4U6Q9A9</accession>
<feature type="transmembrane region" description="Helical" evidence="1">
    <location>
        <begin position="96"/>
        <end position="118"/>
    </location>
</feature>
<evidence type="ECO:0000313" key="3">
    <source>
        <dbReference type="Proteomes" id="UP000306985"/>
    </source>
</evidence>
<feature type="transmembrane region" description="Helical" evidence="1">
    <location>
        <begin position="12"/>
        <end position="32"/>
    </location>
</feature>
<dbReference type="PANTHER" id="PTHR34853:SF1">
    <property type="entry name" value="LIPASE 5"/>
    <property type="match status" value="1"/>
</dbReference>
<feature type="transmembrane region" description="Helical" evidence="1">
    <location>
        <begin position="125"/>
        <end position="144"/>
    </location>
</feature>
<dbReference type="Gene3D" id="3.40.50.1820">
    <property type="entry name" value="alpha/beta hydrolase"/>
    <property type="match status" value="2"/>
</dbReference>
<protein>
    <submittedName>
        <fullName evidence="2">Lipase</fullName>
    </submittedName>
</protein>
<gene>
    <name evidence="2" type="ORF">FDO65_21020</name>
</gene>
<evidence type="ECO:0000256" key="1">
    <source>
        <dbReference type="SAM" id="Phobius"/>
    </source>
</evidence>
<organism evidence="2 3">
    <name type="scientific">Nakamurella flava</name>
    <dbReference type="NCBI Taxonomy" id="2576308"/>
    <lineage>
        <taxon>Bacteria</taxon>
        <taxon>Bacillati</taxon>
        <taxon>Actinomycetota</taxon>
        <taxon>Actinomycetes</taxon>
        <taxon>Nakamurellales</taxon>
        <taxon>Nakamurellaceae</taxon>
        <taxon>Nakamurella</taxon>
    </lineage>
</organism>
<dbReference type="OrthoDB" id="9798122at2"/>
<dbReference type="Pfam" id="PF03729">
    <property type="entry name" value="DUF308"/>
    <property type="match status" value="2"/>
</dbReference>
<dbReference type="InterPro" id="IPR029058">
    <property type="entry name" value="AB_hydrolase_fold"/>
</dbReference>
<feature type="transmembrane region" description="Helical" evidence="1">
    <location>
        <begin position="71"/>
        <end position="90"/>
    </location>
</feature>
<dbReference type="InterPro" id="IPR005152">
    <property type="entry name" value="Lipase_secreted"/>
</dbReference>
<keyword evidence="1" id="KW-0472">Membrane</keyword>
<keyword evidence="1" id="KW-1133">Transmembrane helix</keyword>
<dbReference type="SUPFAM" id="SSF53474">
    <property type="entry name" value="alpha/beta-Hydrolases"/>
    <property type="match status" value="1"/>
</dbReference>
<dbReference type="EMBL" id="SZZH01000007">
    <property type="protein sequence ID" value="TKV56468.1"/>
    <property type="molecule type" value="Genomic_DNA"/>
</dbReference>
<feature type="transmembrane region" description="Helical" evidence="1">
    <location>
        <begin position="189"/>
        <end position="208"/>
    </location>
</feature>